<dbReference type="InterPro" id="IPR002223">
    <property type="entry name" value="Kunitz_BPTI"/>
</dbReference>
<name>A0A5K4F8L9_SCHMA</name>
<keyword evidence="2" id="KW-0964">Secreted</keyword>
<reference evidence="9" key="2">
    <citation type="submission" date="2019-11" db="UniProtKB">
        <authorList>
            <consortium name="WormBaseParasite"/>
        </authorList>
    </citation>
    <scope>IDENTIFICATION</scope>
    <source>
        <strain evidence="9">Puerto Rican</strain>
    </source>
</reference>
<evidence type="ECO:0000313" key="8">
    <source>
        <dbReference type="Proteomes" id="UP000008854"/>
    </source>
</evidence>
<evidence type="ECO:0000256" key="6">
    <source>
        <dbReference type="SAM" id="SignalP"/>
    </source>
</evidence>
<evidence type="ECO:0000256" key="3">
    <source>
        <dbReference type="ARBA" id="ARBA00022690"/>
    </source>
</evidence>
<keyword evidence="3" id="KW-0646">Protease inhibitor</keyword>
<dbReference type="PANTHER" id="PTHR10083">
    <property type="entry name" value="KUNITZ-TYPE PROTEASE INHIBITOR-RELATED"/>
    <property type="match status" value="1"/>
</dbReference>
<dbReference type="SMART" id="SM00131">
    <property type="entry name" value="KU"/>
    <property type="match status" value="1"/>
</dbReference>
<dbReference type="Proteomes" id="UP000008854">
    <property type="component" value="Unassembled WGS sequence"/>
</dbReference>
<dbReference type="PROSITE" id="PS50279">
    <property type="entry name" value="BPTI_KUNITZ_2"/>
    <property type="match status" value="1"/>
</dbReference>
<reference evidence="8" key="1">
    <citation type="journal article" date="2012" name="PLoS Negl. Trop. Dis.">
        <title>A systematically improved high quality genome and transcriptome of the human blood fluke Schistosoma mansoni.</title>
        <authorList>
            <person name="Protasio A.V."/>
            <person name="Tsai I.J."/>
            <person name="Babbage A."/>
            <person name="Nichol S."/>
            <person name="Hunt M."/>
            <person name="Aslett M.A."/>
            <person name="De Silva N."/>
            <person name="Velarde G.S."/>
            <person name="Anderson T.J."/>
            <person name="Clark R.C."/>
            <person name="Davidson C."/>
            <person name="Dillon G.P."/>
            <person name="Holroyd N.E."/>
            <person name="LoVerde P.T."/>
            <person name="Lloyd C."/>
            <person name="McQuillan J."/>
            <person name="Oliveira G."/>
            <person name="Otto T.D."/>
            <person name="Parker-Manuel S.J."/>
            <person name="Quail M.A."/>
            <person name="Wilson R.A."/>
            <person name="Zerlotini A."/>
            <person name="Dunne D.W."/>
            <person name="Berriman M."/>
        </authorList>
    </citation>
    <scope>NUCLEOTIDE SEQUENCE [LARGE SCALE GENOMIC DNA]</scope>
    <source>
        <strain evidence="8">Puerto Rican</strain>
    </source>
</reference>
<dbReference type="GO" id="GO:0004867">
    <property type="term" value="F:serine-type endopeptidase inhibitor activity"/>
    <property type="evidence" value="ECO:0007669"/>
    <property type="project" value="UniProtKB-KW"/>
</dbReference>
<proteinExistence type="predicted"/>
<evidence type="ECO:0000313" key="9">
    <source>
        <dbReference type="WBParaSite" id="Smp_335360.1"/>
    </source>
</evidence>
<evidence type="ECO:0000256" key="2">
    <source>
        <dbReference type="ARBA" id="ARBA00022525"/>
    </source>
</evidence>
<feature type="signal peptide" evidence="6">
    <location>
        <begin position="1"/>
        <end position="20"/>
    </location>
</feature>
<dbReference type="InterPro" id="IPR036880">
    <property type="entry name" value="Kunitz_BPTI_sf"/>
</dbReference>
<dbReference type="Gene3D" id="4.10.410.10">
    <property type="entry name" value="Pancreatic trypsin inhibitor Kunitz domain"/>
    <property type="match status" value="1"/>
</dbReference>
<dbReference type="STRING" id="6183.A0A5K4F8L9"/>
<dbReference type="InParanoid" id="A0A5K4F8L9"/>
<dbReference type="SUPFAM" id="SSF57362">
    <property type="entry name" value="BPTI-like"/>
    <property type="match status" value="1"/>
</dbReference>
<protein>
    <submittedName>
        <fullName evidence="9">BPTI/Kunitz inhibitor domain-containing protein</fullName>
    </submittedName>
</protein>
<dbReference type="Pfam" id="PF00014">
    <property type="entry name" value="Kunitz_BPTI"/>
    <property type="match status" value="1"/>
</dbReference>
<dbReference type="InterPro" id="IPR050098">
    <property type="entry name" value="TFPI/VKTCI-like"/>
</dbReference>
<dbReference type="WBParaSite" id="Smp_335360.1">
    <property type="protein sequence ID" value="Smp_335360.1"/>
    <property type="gene ID" value="Smp_335360"/>
</dbReference>
<keyword evidence="8" id="KW-1185">Reference proteome</keyword>
<evidence type="ECO:0000256" key="4">
    <source>
        <dbReference type="ARBA" id="ARBA00022900"/>
    </source>
</evidence>
<accession>A0A5K4F8L9</accession>
<dbReference type="PRINTS" id="PR00759">
    <property type="entry name" value="BASICPTASE"/>
</dbReference>
<dbReference type="FunFam" id="4.10.410.10:FF:000020">
    <property type="entry name" value="Collagen, type VI, alpha 3"/>
    <property type="match status" value="1"/>
</dbReference>
<dbReference type="CDD" id="cd00109">
    <property type="entry name" value="Kunitz-type"/>
    <property type="match status" value="1"/>
</dbReference>
<evidence type="ECO:0000259" key="7">
    <source>
        <dbReference type="PROSITE" id="PS50279"/>
    </source>
</evidence>
<feature type="chain" id="PRO_5024362540" evidence="6">
    <location>
        <begin position="21"/>
        <end position="121"/>
    </location>
</feature>
<feature type="domain" description="BPTI/Kunitz inhibitor" evidence="7">
    <location>
        <begin position="31"/>
        <end position="81"/>
    </location>
</feature>
<sequence length="121" mass="13668">MNSKFHLLIPLVIILGNVHSKARPKTPDEICALPLKKGYCLQNEPSFYYSPLENKCIPFTYKGCGGNENRFKTKEACERMCLKRSTVQSVTNQPKTTPSWKSANETTARIITITKSTSQKK</sequence>
<keyword evidence="5" id="KW-1015">Disulfide bond</keyword>
<comment type="subcellular location">
    <subcellularLocation>
        <location evidence="1">Secreted</location>
    </subcellularLocation>
</comment>
<dbReference type="GO" id="GO:0005615">
    <property type="term" value="C:extracellular space"/>
    <property type="evidence" value="ECO:0007669"/>
    <property type="project" value="TreeGrafter"/>
</dbReference>
<dbReference type="AlphaFoldDB" id="A0A5K4F8L9"/>
<dbReference type="PROSITE" id="PS00280">
    <property type="entry name" value="BPTI_KUNITZ_1"/>
    <property type="match status" value="1"/>
</dbReference>
<evidence type="ECO:0000256" key="5">
    <source>
        <dbReference type="ARBA" id="ARBA00023157"/>
    </source>
</evidence>
<keyword evidence="6" id="KW-0732">Signal</keyword>
<keyword evidence="4" id="KW-0722">Serine protease inhibitor</keyword>
<dbReference type="InterPro" id="IPR020901">
    <property type="entry name" value="Prtase_inh_Kunz-CS"/>
</dbReference>
<evidence type="ECO:0000256" key="1">
    <source>
        <dbReference type="ARBA" id="ARBA00004613"/>
    </source>
</evidence>
<dbReference type="PANTHER" id="PTHR10083:SF376">
    <property type="entry name" value="SERINE PEPTIDASE INHIBITOR, KUNITZ TYPE, 3"/>
    <property type="match status" value="1"/>
</dbReference>
<organism evidence="8 9">
    <name type="scientific">Schistosoma mansoni</name>
    <name type="common">Blood fluke</name>
    <dbReference type="NCBI Taxonomy" id="6183"/>
    <lineage>
        <taxon>Eukaryota</taxon>
        <taxon>Metazoa</taxon>
        <taxon>Spiralia</taxon>
        <taxon>Lophotrochozoa</taxon>
        <taxon>Platyhelminthes</taxon>
        <taxon>Trematoda</taxon>
        <taxon>Digenea</taxon>
        <taxon>Strigeidida</taxon>
        <taxon>Schistosomatoidea</taxon>
        <taxon>Schistosomatidae</taxon>
        <taxon>Schistosoma</taxon>
    </lineage>
</organism>